<dbReference type="InterPro" id="IPR023393">
    <property type="entry name" value="START-like_dom_sf"/>
</dbReference>
<dbReference type="EMBL" id="LT594323">
    <property type="protein sequence ID" value="SBT39177.1"/>
    <property type="molecule type" value="Genomic_DNA"/>
</dbReference>
<organism evidence="1 2">
    <name type="scientific">Micromonospora auratinigra</name>
    <dbReference type="NCBI Taxonomy" id="261654"/>
    <lineage>
        <taxon>Bacteria</taxon>
        <taxon>Bacillati</taxon>
        <taxon>Actinomycetota</taxon>
        <taxon>Actinomycetes</taxon>
        <taxon>Micromonosporales</taxon>
        <taxon>Micromonosporaceae</taxon>
        <taxon>Micromonospora</taxon>
    </lineage>
</organism>
<evidence type="ECO:0000313" key="1">
    <source>
        <dbReference type="EMBL" id="SBT39177.1"/>
    </source>
</evidence>
<dbReference type="SUPFAM" id="SSF55961">
    <property type="entry name" value="Bet v1-like"/>
    <property type="match status" value="1"/>
</dbReference>
<dbReference type="OrthoDB" id="3779334at2"/>
<dbReference type="Pfam" id="PF10604">
    <property type="entry name" value="Polyketide_cyc2"/>
    <property type="match status" value="1"/>
</dbReference>
<dbReference type="Proteomes" id="UP000199385">
    <property type="component" value="Chromosome I"/>
</dbReference>
<accession>A0A1A8Z5T7</accession>
<dbReference type="RefSeq" id="WP_091672428.1">
    <property type="nucleotide sequence ID" value="NZ_LT594323.1"/>
</dbReference>
<dbReference type="Gene3D" id="3.30.530.20">
    <property type="match status" value="1"/>
</dbReference>
<protein>
    <submittedName>
        <fullName evidence="1">Polyketide cyclase / dehydrase and lipid transport</fullName>
    </submittedName>
</protein>
<name>A0A1A8Z5T7_9ACTN</name>
<reference evidence="2" key="1">
    <citation type="submission" date="2016-06" db="EMBL/GenBank/DDBJ databases">
        <authorList>
            <person name="Varghese N."/>
            <person name="Submissions Spin"/>
        </authorList>
    </citation>
    <scope>NUCLEOTIDE SEQUENCE [LARGE SCALE GENOMIC DNA]</scope>
    <source>
        <strain evidence="2">DSM 44815</strain>
    </source>
</reference>
<proteinExistence type="predicted"/>
<sequence>MRYGDGPVVECDVHVGAAPGRVWELVSDIEVPARFSPELRRVRWLDDPPAPGARFEGHNRNALLGEWRTVSYVTELAAPRTFAWAVVDPDGRYGGPAADPHTPLASWRFDLTPEDGGTRLRLGARLGPARSGLSLAIDRMPDREEALVRHRLADLRTGIRATLEGIKALAEQDGPATPR</sequence>
<keyword evidence="2" id="KW-1185">Reference proteome</keyword>
<dbReference type="AlphaFoldDB" id="A0A1A8Z5T7"/>
<dbReference type="CDD" id="cd07812">
    <property type="entry name" value="SRPBCC"/>
    <property type="match status" value="1"/>
</dbReference>
<dbReference type="InterPro" id="IPR019587">
    <property type="entry name" value="Polyketide_cyclase/dehydratase"/>
</dbReference>
<dbReference type="PATRIC" id="fig|261654.4.peg.841"/>
<evidence type="ECO:0000313" key="2">
    <source>
        <dbReference type="Proteomes" id="UP000199385"/>
    </source>
</evidence>
<gene>
    <name evidence="1" type="ORF">GA0070611_0818</name>
</gene>
<dbReference type="STRING" id="261654.GA0070611_0818"/>